<feature type="compositionally biased region" description="Low complexity" evidence="1">
    <location>
        <begin position="421"/>
        <end position="436"/>
    </location>
</feature>
<feature type="compositionally biased region" description="Low complexity" evidence="1">
    <location>
        <begin position="219"/>
        <end position="237"/>
    </location>
</feature>
<feature type="compositionally biased region" description="Low complexity" evidence="1">
    <location>
        <begin position="264"/>
        <end position="278"/>
    </location>
</feature>
<proteinExistence type="predicted"/>
<gene>
    <name evidence="3" type="ORF">D9619_010171</name>
</gene>
<feature type="compositionally biased region" description="Polar residues" evidence="1">
    <location>
        <begin position="660"/>
        <end position="676"/>
    </location>
</feature>
<feature type="compositionally biased region" description="Polar residues" evidence="1">
    <location>
        <begin position="119"/>
        <end position="137"/>
    </location>
</feature>
<feature type="compositionally biased region" description="Low complexity" evidence="1">
    <location>
        <begin position="1"/>
        <end position="19"/>
    </location>
</feature>
<dbReference type="Proteomes" id="UP000567179">
    <property type="component" value="Unassembled WGS sequence"/>
</dbReference>
<evidence type="ECO:0000313" key="3">
    <source>
        <dbReference type="EMBL" id="KAF5310264.1"/>
    </source>
</evidence>
<feature type="compositionally biased region" description="Pro residues" evidence="1">
    <location>
        <begin position="252"/>
        <end position="263"/>
    </location>
</feature>
<accession>A0A8H5ASV1</accession>
<name>A0A8H5ASV1_9AGAR</name>
<comment type="caution">
    <text evidence="3">The sequence shown here is derived from an EMBL/GenBank/DDBJ whole genome shotgun (WGS) entry which is preliminary data.</text>
</comment>
<keyword evidence="2" id="KW-0472">Membrane</keyword>
<feature type="region of interest" description="Disordered" evidence="1">
    <location>
        <begin position="1"/>
        <end position="368"/>
    </location>
</feature>
<feature type="region of interest" description="Disordered" evidence="1">
    <location>
        <begin position="610"/>
        <end position="680"/>
    </location>
</feature>
<keyword evidence="2" id="KW-1133">Transmembrane helix</keyword>
<evidence type="ECO:0000256" key="2">
    <source>
        <dbReference type="SAM" id="Phobius"/>
    </source>
</evidence>
<feature type="compositionally biased region" description="Polar residues" evidence="1">
    <location>
        <begin position="644"/>
        <end position="653"/>
    </location>
</feature>
<feature type="compositionally biased region" description="Basic and acidic residues" evidence="1">
    <location>
        <begin position="96"/>
        <end position="106"/>
    </location>
</feature>
<evidence type="ECO:0000313" key="4">
    <source>
        <dbReference type="Proteomes" id="UP000567179"/>
    </source>
</evidence>
<evidence type="ECO:0000256" key="1">
    <source>
        <dbReference type="SAM" id="MobiDB-lite"/>
    </source>
</evidence>
<keyword evidence="2" id="KW-0812">Transmembrane</keyword>
<dbReference type="EMBL" id="JAACJJ010000058">
    <property type="protein sequence ID" value="KAF5310264.1"/>
    <property type="molecule type" value="Genomic_DNA"/>
</dbReference>
<feature type="transmembrane region" description="Helical" evidence="2">
    <location>
        <begin position="691"/>
        <end position="716"/>
    </location>
</feature>
<feature type="compositionally biased region" description="Pro residues" evidence="1">
    <location>
        <begin position="345"/>
        <end position="364"/>
    </location>
</feature>
<feature type="region of interest" description="Disordered" evidence="1">
    <location>
        <begin position="407"/>
        <end position="463"/>
    </location>
</feature>
<keyword evidence="4" id="KW-1185">Reference proteome</keyword>
<feature type="compositionally biased region" description="Gly residues" evidence="1">
    <location>
        <begin position="612"/>
        <end position="621"/>
    </location>
</feature>
<sequence>MDRLPPLSATLSSSATHAPSGPPVPVVKVTAVPRPAPTPVASSNSPPSLHSNPSVQSTPSLQSSPSLHSTSSQKSMGSINTNAPLPPLPSPVRSPLLDRARSKSHEPVSALIPPPTPPKDSSATSQERALSHVNSDAQSRDLAATGVSSHMRGATEGGASQPAPLFSASTPSDSTSTSVSSASVNARAARSDGSYESEPLLSPYTSSAETQIPIQGVHSSPSGPAEPEYASPSSAERPAPPFLVLSYKAPPSVMPPAVPPPLPIATLPQALPVAGPAPAAEPPLTPTQRTTIIPPGGAPQLRNPPSPSNPLPPPIQQPSQMPPSFSTTIPTSPSPSPRASSFSPPTLPLGPPTPPTAPSLPPAHNPRGSMILYHVSLPAPSGSRPALSHAPTYQTFGNLGVHANRHSAGPIGVGEDGMLLPSMPSSGSGTASSSAPNLLSSMNAGDAATPPTPPPANRYSSHSYARSSTYSASADSVAAPSYVSSPPLDDRDSKYAVGLMIGTVKPARSQTLPRIGTPLAASFALRDLDPKTGADAHSGIDLNGSVRGSIFGGGGGGPIVAYAYDPDEDDSEDDMDDGRGDWLHNPDVWPYADGDADFHAQRGDWKVRPGRWWGGAKGETTGGAPRKEVGGGRKDDGVQLEMLGSTSTASRTSMLKAPLQSHTTPNASSRPRSNSHPYLPPYRPPTTLDTLLGRGAASALTLVILVVGLMALFIAYPITQVYGAEAGVAAKILGNTAINSTGQAVA</sequence>
<feature type="compositionally biased region" description="Basic and acidic residues" evidence="1">
    <location>
        <begin position="625"/>
        <end position="637"/>
    </location>
</feature>
<dbReference type="AlphaFoldDB" id="A0A8H5ASV1"/>
<feature type="compositionally biased region" description="Pro residues" evidence="1">
    <location>
        <begin position="302"/>
        <end position="316"/>
    </location>
</feature>
<reference evidence="3 4" key="1">
    <citation type="journal article" date="2020" name="ISME J.">
        <title>Uncovering the hidden diversity of litter-decomposition mechanisms in mushroom-forming fungi.</title>
        <authorList>
            <person name="Floudas D."/>
            <person name="Bentzer J."/>
            <person name="Ahren D."/>
            <person name="Johansson T."/>
            <person name="Persson P."/>
            <person name="Tunlid A."/>
        </authorList>
    </citation>
    <scope>NUCLEOTIDE SEQUENCE [LARGE SCALE GENOMIC DNA]</scope>
    <source>
        <strain evidence="3 4">CBS 101986</strain>
    </source>
</reference>
<protein>
    <submittedName>
        <fullName evidence="3">Uncharacterized protein</fullName>
    </submittedName>
</protein>
<feature type="compositionally biased region" description="Polar residues" evidence="1">
    <location>
        <begin position="203"/>
        <end position="213"/>
    </location>
</feature>
<feature type="compositionally biased region" description="Low complexity" evidence="1">
    <location>
        <begin position="26"/>
        <end position="75"/>
    </location>
</feature>
<feature type="compositionally biased region" description="Low complexity" evidence="1">
    <location>
        <begin position="317"/>
        <end position="344"/>
    </location>
</feature>
<organism evidence="3 4">
    <name type="scientific">Psilocybe cf. subviscida</name>
    <dbReference type="NCBI Taxonomy" id="2480587"/>
    <lineage>
        <taxon>Eukaryota</taxon>
        <taxon>Fungi</taxon>
        <taxon>Dikarya</taxon>
        <taxon>Basidiomycota</taxon>
        <taxon>Agaricomycotina</taxon>
        <taxon>Agaricomycetes</taxon>
        <taxon>Agaricomycetidae</taxon>
        <taxon>Agaricales</taxon>
        <taxon>Agaricineae</taxon>
        <taxon>Strophariaceae</taxon>
        <taxon>Psilocybe</taxon>
    </lineage>
</organism>
<feature type="compositionally biased region" description="Low complexity" evidence="1">
    <location>
        <begin position="167"/>
        <end position="192"/>
    </location>
</feature>